<keyword evidence="2" id="KW-1185">Reference proteome</keyword>
<proteinExistence type="predicted"/>
<dbReference type="OrthoDB" id="4070021at2759"/>
<reference evidence="1 2" key="1">
    <citation type="submission" date="2020-06" db="EMBL/GenBank/DDBJ databases">
        <title>The yeast mating-type switching endonuclease HO is a domesticated member of an unorthodox homing genetic element family.</title>
        <authorList>
            <person name="Coughlan A.Y."/>
            <person name="Lombardi L."/>
            <person name="Braun-Galleani S."/>
            <person name="Martos A.R."/>
            <person name="Galeote V."/>
            <person name="Bigey F."/>
            <person name="Dequin S."/>
            <person name="Byrne K.P."/>
            <person name="Wolfe K.H."/>
        </authorList>
    </citation>
    <scope>NUCLEOTIDE SEQUENCE [LARGE SCALE GENOMIC DNA]</scope>
    <source>
        <strain evidence="1 2">CBS2947</strain>
    </source>
</reference>
<evidence type="ECO:0000313" key="2">
    <source>
        <dbReference type="Proteomes" id="UP000510647"/>
    </source>
</evidence>
<sequence length="159" mass="19215">MSKYKIKRPHSPDHIGICNYKKQRLLYDLESLNLNDDKNLQMEQRWRNHQKYVENSDITDEMYVPYSSSSHPLKVLQSDNAISWETDLLYSRLRKSARDAKLQVVKWEDSKKLAYTQWLVWIRKRFTEQDYDYNMDSNEDYQQVDADEDVDMDVDMDAF</sequence>
<protein>
    <submittedName>
        <fullName evidence="1">Uncharacterized protein</fullName>
    </submittedName>
</protein>
<accession>A0A7H9HSX8</accession>
<evidence type="ECO:0000313" key="1">
    <source>
        <dbReference type="EMBL" id="QLQ79462.1"/>
    </source>
</evidence>
<dbReference type="EMBL" id="CP059269">
    <property type="protein sequence ID" value="QLQ79462.1"/>
    <property type="molecule type" value="Genomic_DNA"/>
</dbReference>
<gene>
    <name evidence="1" type="ORF">HG537_0C01090</name>
</gene>
<dbReference type="Proteomes" id="UP000510647">
    <property type="component" value="Chromosome 3"/>
</dbReference>
<dbReference type="AlphaFoldDB" id="A0A7H9HSX8"/>
<organism evidence="1 2">
    <name type="scientific">Torulaspora globosa</name>
    <dbReference type="NCBI Taxonomy" id="48254"/>
    <lineage>
        <taxon>Eukaryota</taxon>
        <taxon>Fungi</taxon>
        <taxon>Dikarya</taxon>
        <taxon>Ascomycota</taxon>
        <taxon>Saccharomycotina</taxon>
        <taxon>Saccharomycetes</taxon>
        <taxon>Saccharomycetales</taxon>
        <taxon>Saccharomycetaceae</taxon>
        <taxon>Torulaspora</taxon>
    </lineage>
</organism>
<name>A0A7H9HSX8_9SACH</name>